<sequence length="176" mass="19112">MKRAVLAGMMAGSLVAVGCEGWNRILEMGVEGAPEVPPVRGYASGEEILFVHTEASDSAIARILTEMMRSPVFVVPELARAEDAMLAEVYVFTNGLQPAVQGPLGYQPDVFDCPPEQACYRPLRRVSLVTWVNPGEARLLRSASEVEAAIEAGELTMERPGVVVNMPMIRWPGGER</sequence>
<dbReference type="EMBL" id="JAACAK010000130">
    <property type="protein sequence ID" value="NIR76452.1"/>
    <property type="molecule type" value="Genomic_DNA"/>
</dbReference>
<dbReference type="PROSITE" id="PS51257">
    <property type="entry name" value="PROKAR_LIPOPROTEIN"/>
    <property type="match status" value="1"/>
</dbReference>
<name>A0AAE4ZBY2_9BACT</name>
<organism evidence="2 3">
    <name type="scientific">Candidatus Kutchimonas denitrificans</name>
    <dbReference type="NCBI Taxonomy" id="3056748"/>
    <lineage>
        <taxon>Bacteria</taxon>
        <taxon>Pseudomonadati</taxon>
        <taxon>Gemmatimonadota</taxon>
        <taxon>Gemmatimonadia</taxon>
        <taxon>Candidatus Palauibacterales</taxon>
        <taxon>Candidatus Palauibacteraceae</taxon>
        <taxon>Candidatus Kutchimonas</taxon>
    </lineage>
</organism>
<dbReference type="Proteomes" id="UP000702544">
    <property type="component" value="Unassembled WGS sequence"/>
</dbReference>
<protein>
    <recommendedName>
        <fullName evidence="1">DUF7482 domain-containing protein</fullName>
    </recommendedName>
</protein>
<dbReference type="Pfam" id="PF24298">
    <property type="entry name" value="DUF7482"/>
    <property type="match status" value="1"/>
</dbReference>
<reference evidence="2 3" key="1">
    <citation type="submission" date="2020-01" db="EMBL/GenBank/DDBJ databases">
        <title>Genomes assembled from Gulf of Kutch pelagic sediment metagenomes.</title>
        <authorList>
            <person name="Chandrashekar M."/>
            <person name="Mahajan M.S."/>
            <person name="Dave K.J."/>
            <person name="Vatsa P."/>
            <person name="Nathani N.M."/>
        </authorList>
    </citation>
    <scope>NUCLEOTIDE SEQUENCE [LARGE SCALE GENOMIC DNA]</scope>
    <source>
        <strain evidence="2">KS3-K002</strain>
    </source>
</reference>
<gene>
    <name evidence="2" type="ORF">GWO12_15320</name>
</gene>
<accession>A0AAE4ZBY2</accession>
<dbReference type="AlphaFoldDB" id="A0AAE4ZBY2"/>
<dbReference type="InterPro" id="IPR055905">
    <property type="entry name" value="DUF7482"/>
</dbReference>
<evidence type="ECO:0000313" key="3">
    <source>
        <dbReference type="Proteomes" id="UP000702544"/>
    </source>
</evidence>
<evidence type="ECO:0000313" key="2">
    <source>
        <dbReference type="EMBL" id="NIR76452.1"/>
    </source>
</evidence>
<feature type="domain" description="DUF7482" evidence="1">
    <location>
        <begin position="45"/>
        <end position="175"/>
    </location>
</feature>
<comment type="caution">
    <text evidence="2">The sequence shown here is derived from an EMBL/GenBank/DDBJ whole genome shotgun (WGS) entry which is preliminary data.</text>
</comment>
<evidence type="ECO:0000259" key="1">
    <source>
        <dbReference type="Pfam" id="PF24298"/>
    </source>
</evidence>
<proteinExistence type="predicted"/>